<feature type="transmembrane region" description="Helical" evidence="1">
    <location>
        <begin position="33"/>
        <end position="53"/>
    </location>
</feature>
<feature type="transmembrane region" description="Helical" evidence="1">
    <location>
        <begin position="110"/>
        <end position="132"/>
    </location>
</feature>
<feature type="transmembrane region" description="Helical" evidence="1">
    <location>
        <begin position="65"/>
        <end position="90"/>
    </location>
</feature>
<name>A0A943HIR7_9FIRM</name>
<gene>
    <name evidence="2" type="ORF">KHY36_03130</name>
</gene>
<accession>A0A943HIR7</accession>
<dbReference type="AlphaFoldDB" id="A0A943HIR7"/>
<dbReference type="EMBL" id="JAGZGG010000004">
    <property type="protein sequence ID" value="MBS5331507.1"/>
    <property type="molecule type" value="Genomic_DNA"/>
</dbReference>
<evidence type="ECO:0000256" key="1">
    <source>
        <dbReference type="SAM" id="Phobius"/>
    </source>
</evidence>
<keyword evidence="1" id="KW-0472">Membrane</keyword>
<proteinExistence type="predicted"/>
<reference evidence="2" key="1">
    <citation type="submission" date="2021-02" db="EMBL/GenBank/DDBJ databases">
        <title>Infant gut strain persistence is associated with maternal origin, phylogeny, and functional potential including surface adhesion and iron acquisition.</title>
        <authorList>
            <person name="Lou Y.C."/>
        </authorList>
    </citation>
    <scope>NUCLEOTIDE SEQUENCE</scope>
    <source>
        <strain evidence="2">L3_101_000M1_dasL3_101_000M1_concoct_87</strain>
    </source>
</reference>
<comment type="caution">
    <text evidence="2">The sequence shown here is derived from an EMBL/GenBank/DDBJ whole genome shotgun (WGS) entry which is preliminary data.</text>
</comment>
<feature type="transmembrane region" description="Helical" evidence="1">
    <location>
        <begin position="218"/>
        <end position="240"/>
    </location>
</feature>
<feature type="transmembrane region" description="Helical" evidence="1">
    <location>
        <begin position="173"/>
        <end position="206"/>
    </location>
</feature>
<feature type="transmembrane region" description="Helical" evidence="1">
    <location>
        <begin position="304"/>
        <end position="327"/>
    </location>
</feature>
<organism evidence="2 3">
    <name type="scientific">Subdoligranulum variabile</name>
    <dbReference type="NCBI Taxonomy" id="214851"/>
    <lineage>
        <taxon>Bacteria</taxon>
        <taxon>Bacillati</taxon>
        <taxon>Bacillota</taxon>
        <taxon>Clostridia</taxon>
        <taxon>Eubacteriales</taxon>
        <taxon>Oscillospiraceae</taxon>
        <taxon>Subdoligranulum</taxon>
    </lineage>
</organism>
<dbReference type="Proteomes" id="UP000759273">
    <property type="component" value="Unassembled WGS sequence"/>
</dbReference>
<evidence type="ECO:0000313" key="3">
    <source>
        <dbReference type="Proteomes" id="UP000759273"/>
    </source>
</evidence>
<feature type="transmembrane region" description="Helical" evidence="1">
    <location>
        <begin position="9"/>
        <end position="27"/>
    </location>
</feature>
<protein>
    <submittedName>
        <fullName evidence="2">Uncharacterized protein</fullName>
    </submittedName>
</protein>
<feature type="transmembrane region" description="Helical" evidence="1">
    <location>
        <begin position="144"/>
        <end position="161"/>
    </location>
</feature>
<keyword evidence="1" id="KW-1133">Transmembrane helix</keyword>
<sequence length="384" mass="43336">MNVKRKKQMFILCYVPFMIALFLEDMAFKTGNIAPIVKAIKATVVVLLVLSVVGKSWKKKGFAWVVFGVLCGALTLLLTGDFFWFIVILIAEVFCDVDEKVIYNVSMQTIVGMTSLTLVLCALGILSDCLTYRTDFSTEARHSLGFVHSACLPLIVFYMMTYCISTNRNMKKIGVLSLIGIVLYSICKSRNAVVITVGLSMLALLLRDKRIKSKIKKPLNLVSSLIVFVCIVFSILPGYLRYKGILLNYWYAFDQIFTNRSMLAASAFQSYGIPIVNTMNYNAYTNTPVYIDGYMNNGVVLDSAYMYMVVRYGIAMLLFLWMVLHAYQKKPNISMMEKAAFIAVVVANTIDNDLLSYECLPFIIIGIRNLPKIKCKLRIGKERN</sequence>
<evidence type="ECO:0000313" key="2">
    <source>
        <dbReference type="EMBL" id="MBS5331507.1"/>
    </source>
</evidence>
<keyword evidence="1" id="KW-0812">Transmembrane</keyword>